<evidence type="ECO:0000259" key="1">
    <source>
        <dbReference type="Pfam" id="PF14130"/>
    </source>
</evidence>
<evidence type="ECO:0000313" key="3">
    <source>
        <dbReference type="Proteomes" id="UP000248925"/>
    </source>
</evidence>
<evidence type="ECO:0000313" key="2">
    <source>
        <dbReference type="EMBL" id="PZM12902.1"/>
    </source>
</evidence>
<proteinExistence type="predicted"/>
<protein>
    <recommendedName>
        <fullName evidence="1">CD-NTase associated protein 4-like DNA endonuclease domain-containing protein</fullName>
    </recommendedName>
</protein>
<dbReference type="GO" id="GO:0004518">
    <property type="term" value="F:nuclease activity"/>
    <property type="evidence" value="ECO:0007669"/>
    <property type="project" value="InterPro"/>
</dbReference>
<gene>
    <name evidence="2" type="ORF">CPY51_15280</name>
</gene>
<accession>A0A2W4CIX6</accession>
<dbReference type="Proteomes" id="UP000248925">
    <property type="component" value="Unassembled WGS sequence"/>
</dbReference>
<dbReference type="OrthoDB" id="2512601at2"/>
<organism evidence="2 3">
    <name type="scientific">Rhizobium tubonense</name>
    <dbReference type="NCBI Taxonomy" id="484088"/>
    <lineage>
        <taxon>Bacteria</taxon>
        <taxon>Pseudomonadati</taxon>
        <taxon>Pseudomonadota</taxon>
        <taxon>Alphaproteobacteria</taxon>
        <taxon>Hyphomicrobiales</taxon>
        <taxon>Rhizobiaceae</taxon>
        <taxon>Rhizobium/Agrobacterium group</taxon>
        <taxon>Rhizobium</taxon>
    </lineage>
</organism>
<reference evidence="2 3" key="1">
    <citation type="journal article" date="2018" name="Sci. Rep.">
        <title>Rhizobium tumorigenes sp. nov., a novel plant tumorigenic bacterium isolated from cane gall tumors on thornless blackberry.</title>
        <authorList>
            <person name="Kuzmanovi N."/>
            <person name="Smalla K."/>
            <person name="Gronow S."/>
            <person name="PuBawska J."/>
        </authorList>
    </citation>
    <scope>NUCLEOTIDE SEQUENCE [LARGE SCALE GENOMIC DNA]</scope>
    <source>
        <strain evidence="2 3">CCBAU 85046</strain>
    </source>
</reference>
<dbReference type="EMBL" id="PCDP01000036">
    <property type="protein sequence ID" value="PZM12902.1"/>
    <property type="molecule type" value="Genomic_DNA"/>
</dbReference>
<keyword evidence="3" id="KW-1185">Reference proteome</keyword>
<name>A0A2W4CIX6_9HYPH</name>
<dbReference type="Pfam" id="PF14130">
    <property type="entry name" value="Cap4_nuclease"/>
    <property type="match status" value="1"/>
</dbReference>
<dbReference type="InterPro" id="IPR025382">
    <property type="entry name" value="Cap4-like_endonuclease_dom"/>
</dbReference>
<dbReference type="AlphaFoldDB" id="A0A2W4CIX6"/>
<feature type="domain" description="CD-NTase associated protein 4-like DNA endonuclease" evidence="1">
    <location>
        <begin position="18"/>
        <end position="193"/>
    </location>
</feature>
<comment type="caution">
    <text evidence="2">The sequence shown here is derived from an EMBL/GenBank/DDBJ whole genome shotgun (WGS) entry which is preliminary data.</text>
</comment>
<sequence length="422" mass="47341">MGPILLNACPSVLLDLEDPGDDVIARFRYQFSHVAIQALKMVVDPQWAKAIICENFEDFIVERHTGTFSAIQVKSRERHLSPFKLNELAVEKAIVRFVRLDLRFPGIFDEFVFVTNHEMWIEKENESNLVWLLDEIERQPTIKRLRATNPKKIAIDRLCKASGADADSVIATLSRTRCNPQKQDIKTIDRAVEHAIVECEQCSDLQHRTVLRLVDDLVAAAFHASSKGRNTFVPSLYAADVDYASVFQKAALQGKMLGREMVQAIIADRLKPVDEPLAITDLLEHSDLPVGLSRMVQKMAAGGVQLARINHVQDLVRSFEALKVRWATRYGGDKAKEMVNDLLARTLTECVEAHVEAEAAASGMSYGSSQFSLMKAKLEARYTREQATLYGCKPDHLIGAAGLLTEYCKVWWSSPFELLAEA</sequence>